<proteinExistence type="inferred from homology"/>
<keyword evidence="4 5" id="KW-0732">Signal</keyword>
<comment type="caution">
    <text evidence="7">The sequence shown here is derived from an EMBL/GenBank/DDBJ whole genome shotgun (WGS) entry which is preliminary data.</text>
</comment>
<dbReference type="AlphaFoldDB" id="A0A841KYR9"/>
<dbReference type="RefSeq" id="WP_184311968.1">
    <property type="nucleotide sequence ID" value="NZ_JACHEN010000024.1"/>
</dbReference>
<evidence type="ECO:0000256" key="2">
    <source>
        <dbReference type="ARBA" id="ARBA00008814"/>
    </source>
</evidence>
<dbReference type="GO" id="GO:0030288">
    <property type="term" value="C:outer membrane-bounded periplasmic space"/>
    <property type="evidence" value="ECO:0007669"/>
    <property type="project" value="TreeGrafter"/>
</dbReference>
<gene>
    <name evidence="7" type="ORF">HNQ80_003589</name>
</gene>
<comment type="similarity">
    <text evidence="2">Belongs to the bacterial solute-binding protein 8 family.</text>
</comment>
<sequence>MKAKKILAMLTLLVVAIAFTACTTVKKNEDAQQVSNTNAPVRVIEHAMGQTEIAGEPKRIVILTNEGTEALLELGVKPVGAVQSWTGNPWYKHIEKDMEGVQNLGEESQVNIEAIAALEPDLIIGNKMRHEKIYDQLSQIAPTVYSDTLRGEWKSNFAFYAKVLNKEEEGNDIIKKFDDRVASIAALAGDKLKTEVSIVRFMPGKTRIYLGDTFSGTILKQIGFARPENQRSDEFTIEIGKERLKEADGQVMFYFTYEKGDGEGTAREKEWLEDPMFKTLNAVKNNKLYKVDDVSWNTAGGVKAANLMLDDIENFIKSDKF</sequence>
<evidence type="ECO:0000313" key="8">
    <source>
        <dbReference type="Proteomes" id="UP000579281"/>
    </source>
</evidence>
<dbReference type="Gene3D" id="3.40.50.1980">
    <property type="entry name" value="Nitrogenase molybdenum iron protein domain"/>
    <property type="match status" value="2"/>
</dbReference>
<dbReference type="PROSITE" id="PS51257">
    <property type="entry name" value="PROKAR_LIPOPROTEIN"/>
    <property type="match status" value="1"/>
</dbReference>
<dbReference type="PANTHER" id="PTHR30532">
    <property type="entry name" value="IRON III DICITRATE-BINDING PERIPLASMIC PROTEIN"/>
    <property type="match status" value="1"/>
</dbReference>
<feature type="chain" id="PRO_5039334753" evidence="5">
    <location>
        <begin position="21"/>
        <end position="321"/>
    </location>
</feature>
<dbReference type="PROSITE" id="PS50983">
    <property type="entry name" value="FE_B12_PBP"/>
    <property type="match status" value="1"/>
</dbReference>
<evidence type="ECO:0000256" key="5">
    <source>
        <dbReference type="SAM" id="SignalP"/>
    </source>
</evidence>
<evidence type="ECO:0000256" key="3">
    <source>
        <dbReference type="ARBA" id="ARBA00022448"/>
    </source>
</evidence>
<dbReference type="PANTHER" id="PTHR30532:SF21">
    <property type="entry name" value="SIDEROPHORE-BINDING LIPOPROTEIN YFIY-RELATED"/>
    <property type="match status" value="1"/>
</dbReference>
<dbReference type="FunFam" id="3.40.50.1980:FF:000003">
    <property type="entry name" value="Iron ABC transporter substrate-binding protein"/>
    <property type="match status" value="1"/>
</dbReference>
<accession>A0A841KYR9</accession>
<keyword evidence="8" id="KW-1185">Reference proteome</keyword>
<dbReference type="EMBL" id="JACHEN010000024">
    <property type="protein sequence ID" value="MBB6217468.1"/>
    <property type="molecule type" value="Genomic_DNA"/>
</dbReference>
<reference evidence="7 8" key="1">
    <citation type="submission" date="2020-08" db="EMBL/GenBank/DDBJ databases">
        <title>Genomic Encyclopedia of Type Strains, Phase IV (KMG-IV): sequencing the most valuable type-strain genomes for metagenomic binning, comparative biology and taxonomic classification.</title>
        <authorList>
            <person name="Goeker M."/>
        </authorList>
    </citation>
    <scope>NUCLEOTIDE SEQUENCE [LARGE SCALE GENOMIC DNA]</scope>
    <source>
        <strain evidence="7 8">DSM 103526</strain>
    </source>
</reference>
<organism evidence="7 8">
    <name type="scientific">Anaerosolibacter carboniphilus</name>
    <dbReference type="NCBI Taxonomy" id="1417629"/>
    <lineage>
        <taxon>Bacteria</taxon>
        <taxon>Bacillati</taxon>
        <taxon>Bacillota</taxon>
        <taxon>Clostridia</taxon>
        <taxon>Peptostreptococcales</taxon>
        <taxon>Thermotaleaceae</taxon>
        <taxon>Anaerosolibacter</taxon>
    </lineage>
</organism>
<dbReference type="CDD" id="cd01146">
    <property type="entry name" value="FhuD"/>
    <property type="match status" value="1"/>
</dbReference>
<dbReference type="SUPFAM" id="SSF53807">
    <property type="entry name" value="Helical backbone' metal receptor"/>
    <property type="match status" value="1"/>
</dbReference>
<dbReference type="Proteomes" id="UP000579281">
    <property type="component" value="Unassembled WGS sequence"/>
</dbReference>
<dbReference type="InterPro" id="IPR002491">
    <property type="entry name" value="ABC_transptr_periplasmic_BD"/>
</dbReference>
<comment type="subcellular location">
    <subcellularLocation>
        <location evidence="1">Cell envelope</location>
    </subcellularLocation>
</comment>
<evidence type="ECO:0000256" key="4">
    <source>
        <dbReference type="ARBA" id="ARBA00022729"/>
    </source>
</evidence>
<feature type="signal peptide" evidence="5">
    <location>
        <begin position="1"/>
        <end position="20"/>
    </location>
</feature>
<evidence type="ECO:0000259" key="6">
    <source>
        <dbReference type="PROSITE" id="PS50983"/>
    </source>
</evidence>
<dbReference type="GO" id="GO:1901678">
    <property type="term" value="P:iron coordination entity transport"/>
    <property type="evidence" value="ECO:0007669"/>
    <property type="project" value="UniProtKB-ARBA"/>
</dbReference>
<name>A0A841KYR9_9FIRM</name>
<dbReference type="InterPro" id="IPR051313">
    <property type="entry name" value="Bact_iron-sidero_bind"/>
</dbReference>
<keyword evidence="3" id="KW-0813">Transport</keyword>
<dbReference type="Pfam" id="PF01497">
    <property type="entry name" value="Peripla_BP_2"/>
    <property type="match status" value="1"/>
</dbReference>
<feature type="domain" description="Fe/B12 periplasmic-binding" evidence="6">
    <location>
        <begin position="59"/>
        <end position="320"/>
    </location>
</feature>
<evidence type="ECO:0000313" key="7">
    <source>
        <dbReference type="EMBL" id="MBB6217468.1"/>
    </source>
</evidence>
<evidence type="ECO:0000256" key="1">
    <source>
        <dbReference type="ARBA" id="ARBA00004196"/>
    </source>
</evidence>
<protein>
    <submittedName>
        <fullName evidence="7">Iron complex transport system substrate-binding protein</fullName>
    </submittedName>
</protein>